<accession>A0AAX6DH53</accession>
<keyword evidence="3" id="KW-1185">Reference proteome</keyword>
<organism evidence="2 3">
    <name type="scientific">Iris pallida</name>
    <name type="common">Sweet iris</name>
    <dbReference type="NCBI Taxonomy" id="29817"/>
    <lineage>
        <taxon>Eukaryota</taxon>
        <taxon>Viridiplantae</taxon>
        <taxon>Streptophyta</taxon>
        <taxon>Embryophyta</taxon>
        <taxon>Tracheophyta</taxon>
        <taxon>Spermatophyta</taxon>
        <taxon>Magnoliopsida</taxon>
        <taxon>Liliopsida</taxon>
        <taxon>Asparagales</taxon>
        <taxon>Iridaceae</taxon>
        <taxon>Iridoideae</taxon>
        <taxon>Irideae</taxon>
        <taxon>Iris</taxon>
    </lineage>
</organism>
<proteinExistence type="predicted"/>
<sequence length="94" mass="9474">MAVDDGGGGGGDLWYFGCGGRPRWSTGVARIHGGHGESFSHSVGSPELVVVRGGRSGEGYGDGDERGSGGGLVGGGGQQNVARVWRWLVAGFGK</sequence>
<reference evidence="2" key="1">
    <citation type="journal article" date="2023" name="GigaByte">
        <title>Genome assembly of the bearded iris, Iris pallida Lam.</title>
        <authorList>
            <person name="Bruccoleri R.E."/>
            <person name="Oakeley E.J."/>
            <person name="Faust A.M.E."/>
            <person name="Altorfer M."/>
            <person name="Dessus-Babus S."/>
            <person name="Burckhardt D."/>
            <person name="Oertli M."/>
            <person name="Naumann U."/>
            <person name="Petersen F."/>
            <person name="Wong J."/>
        </authorList>
    </citation>
    <scope>NUCLEOTIDE SEQUENCE</scope>
    <source>
        <strain evidence="2">GSM-AAB239-AS_SAM_17_03QT</strain>
    </source>
</reference>
<dbReference type="Proteomes" id="UP001140949">
    <property type="component" value="Unassembled WGS sequence"/>
</dbReference>
<dbReference type="AlphaFoldDB" id="A0AAX6DH53"/>
<feature type="compositionally biased region" description="Gly residues" evidence="1">
    <location>
        <begin position="68"/>
        <end position="77"/>
    </location>
</feature>
<protein>
    <submittedName>
        <fullName evidence="2">Pollen-specific leucine-rich repeat extensin-like protein 3</fullName>
    </submittedName>
</protein>
<name>A0AAX6DH53_IRIPA</name>
<dbReference type="EMBL" id="JANAVB010044685">
    <property type="protein sequence ID" value="KAJ6791081.1"/>
    <property type="molecule type" value="Genomic_DNA"/>
</dbReference>
<evidence type="ECO:0000256" key="1">
    <source>
        <dbReference type="SAM" id="MobiDB-lite"/>
    </source>
</evidence>
<evidence type="ECO:0000313" key="2">
    <source>
        <dbReference type="EMBL" id="KAJ6791081.1"/>
    </source>
</evidence>
<reference evidence="2" key="2">
    <citation type="submission" date="2023-04" db="EMBL/GenBank/DDBJ databases">
        <authorList>
            <person name="Bruccoleri R.E."/>
            <person name="Oakeley E.J."/>
            <person name="Faust A.-M."/>
            <person name="Dessus-Babus S."/>
            <person name="Altorfer M."/>
            <person name="Burckhardt D."/>
            <person name="Oertli M."/>
            <person name="Naumann U."/>
            <person name="Petersen F."/>
            <person name="Wong J."/>
        </authorList>
    </citation>
    <scope>NUCLEOTIDE SEQUENCE</scope>
    <source>
        <strain evidence="2">GSM-AAB239-AS_SAM_17_03QT</strain>
        <tissue evidence="2">Leaf</tissue>
    </source>
</reference>
<feature type="region of interest" description="Disordered" evidence="1">
    <location>
        <begin position="54"/>
        <end position="77"/>
    </location>
</feature>
<comment type="caution">
    <text evidence="2">The sequence shown here is derived from an EMBL/GenBank/DDBJ whole genome shotgun (WGS) entry which is preliminary data.</text>
</comment>
<gene>
    <name evidence="2" type="ORF">M6B38_246865</name>
</gene>
<evidence type="ECO:0000313" key="3">
    <source>
        <dbReference type="Proteomes" id="UP001140949"/>
    </source>
</evidence>